<evidence type="ECO:0000259" key="5">
    <source>
        <dbReference type="PROSITE" id="PS50977"/>
    </source>
</evidence>
<gene>
    <name evidence="6" type="ORF">ACFPET_06050</name>
</gene>
<evidence type="ECO:0000256" key="2">
    <source>
        <dbReference type="ARBA" id="ARBA00023125"/>
    </source>
</evidence>
<accession>A0ABV8TVI2</accession>
<evidence type="ECO:0000256" key="4">
    <source>
        <dbReference type="PROSITE-ProRule" id="PRU00335"/>
    </source>
</evidence>
<dbReference type="SUPFAM" id="SSF46689">
    <property type="entry name" value="Homeodomain-like"/>
    <property type="match status" value="1"/>
</dbReference>
<evidence type="ECO:0000256" key="3">
    <source>
        <dbReference type="ARBA" id="ARBA00023163"/>
    </source>
</evidence>
<evidence type="ECO:0000256" key="1">
    <source>
        <dbReference type="ARBA" id="ARBA00023015"/>
    </source>
</evidence>
<name>A0ABV8TVI2_9ACTN</name>
<keyword evidence="7" id="KW-1185">Reference proteome</keyword>
<dbReference type="PANTHER" id="PTHR30055:SF234">
    <property type="entry name" value="HTH-TYPE TRANSCRIPTIONAL REGULATOR BETI"/>
    <property type="match status" value="1"/>
</dbReference>
<dbReference type="PROSITE" id="PS50977">
    <property type="entry name" value="HTH_TETR_2"/>
    <property type="match status" value="1"/>
</dbReference>
<dbReference type="Proteomes" id="UP001595823">
    <property type="component" value="Unassembled WGS sequence"/>
</dbReference>
<keyword evidence="2 4" id="KW-0238">DNA-binding</keyword>
<protein>
    <submittedName>
        <fullName evidence="6">TetR/AcrR family transcriptional regulator</fullName>
    </submittedName>
</protein>
<dbReference type="InterPro" id="IPR001647">
    <property type="entry name" value="HTH_TetR"/>
</dbReference>
<sequence>MSPEPTGARATRVAATRESILTAAERLFAEQGLNKVSNRQVSEAAGQGNNTAVSYHFGGKEDLVRAIVRKHNAPMEERRMAMIEQAGDSGDLRDWVACLVVPYTEHLDSLGEPTYLARFSAQLMTDPVLRSIAIEETNATPSLSEAKKRFIASLDLPPEVLEERQEMARHLMIVVPALHERHLAVGRKPPRATWRATGTGLVDAIVGLYQGAVTPVD</sequence>
<reference evidence="7" key="1">
    <citation type="journal article" date="2019" name="Int. J. Syst. Evol. Microbiol.">
        <title>The Global Catalogue of Microorganisms (GCM) 10K type strain sequencing project: providing services to taxonomists for standard genome sequencing and annotation.</title>
        <authorList>
            <consortium name="The Broad Institute Genomics Platform"/>
            <consortium name="The Broad Institute Genome Sequencing Center for Infectious Disease"/>
            <person name="Wu L."/>
            <person name="Ma J."/>
        </authorList>
    </citation>
    <scope>NUCLEOTIDE SEQUENCE [LARGE SCALE GENOMIC DNA]</scope>
    <source>
        <strain evidence="7">IBRC-M 10908</strain>
    </source>
</reference>
<keyword evidence="3" id="KW-0804">Transcription</keyword>
<organism evidence="6 7">
    <name type="scientific">Salininema proteolyticum</name>
    <dbReference type="NCBI Taxonomy" id="1607685"/>
    <lineage>
        <taxon>Bacteria</taxon>
        <taxon>Bacillati</taxon>
        <taxon>Actinomycetota</taxon>
        <taxon>Actinomycetes</taxon>
        <taxon>Glycomycetales</taxon>
        <taxon>Glycomycetaceae</taxon>
        <taxon>Salininema</taxon>
    </lineage>
</organism>
<keyword evidence="1" id="KW-0805">Transcription regulation</keyword>
<comment type="caution">
    <text evidence="6">The sequence shown here is derived from an EMBL/GenBank/DDBJ whole genome shotgun (WGS) entry which is preliminary data.</text>
</comment>
<comment type="caution">
    <text evidence="4">Lacks conserved residue(s) required for the propagation of feature annotation.</text>
</comment>
<evidence type="ECO:0000313" key="6">
    <source>
        <dbReference type="EMBL" id="MFC4334755.1"/>
    </source>
</evidence>
<dbReference type="InterPro" id="IPR050109">
    <property type="entry name" value="HTH-type_TetR-like_transc_reg"/>
</dbReference>
<feature type="domain" description="HTH tetR-type" evidence="5">
    <location>
        <begin position="14"/>
        <end position="75"/>
    </location>
</feature>
<dbReference type="InterPro" id="IPR009057">
    <property type="entry name" value="Homeodomain-like_sf"/>
</dbReference>
<dbReference type="PANTHER" id="PTHR30055">
    <property type="entry name" value="HTH-TYPE TRANSCRIPTIONAL REGULATOR RUTR"/>
    <property type="match status" value="1"/>
</dbReference>
<dbReference type="RefSeq" id="WP_380618761.1">
    <property type="nucleotide sequence ID" value="NZ_JBHSDK010000009.1"/>
</dbReference>
<proteinExistence type="predicted"/>
<dbReference type="EMBL" id="JBHSDK010000009">
    <property type="protein sequence ID" value="MFC4334755.1"/>
    <property type="molecule type" value="Genomic_DNA"/>
</dbReference>
<dbReference type="Pfam" id="PF00440">
    <property type="entry name" value="TetR_N"/>
    <property type="match status" value="1"/>
</dbReference>
<evidence type="ECO:0000313" key="7">
    <source>
        <dbReference type="Proteomes" id="UP001595823"/>
    </source>
</evidence>
<dbReference type="Gene3D" id="1.10.357.10">
    <property type="entry name" value="Tetracycline Repressor, domain 2"/>
    <property type="match status" value="1"/>
</dbReference>